<feature type="region of interest" description="Disordered" evidence="2">
    <location>
        <begin position="174"/>
        <end position="198"/>
    </location>
</feature>
<dbReference type="EMBL" id="CP009885">
    <property type="protein sequence ID" value="ALR06316.1"/>
    <property type="molecule type" value="Genomic_DNA"/>
</dbReference>
<dbReference type="KEGG" id="xfh:XFHB_05070"/>
<reference evidence="4" key="1">
    <citation type="submission" date="2014-11" db="EMBL/GenBank/DDBJ databases">
        <title>Xylella fastidiosa Hib4 Genome Sequencing.</title>
        <authorList>
            <person name="Pierry P.M."/>
            <person name="da Silva A.M."/>
        </authorList>
    </citation>
    <scope>NUCLEOTIDE SEQUENCE [LARGE SCALE GENOMIC DNA]</scope>
    <source>
        <strain evidence="4">Hib4</strain>
    </source>
</reference>
<sequence>MSVSTNFKPPWIKDSNDSSDVTNVQFLADSMYKLAEQEKAEQQAMIETANVESEYSALLAIQIQSKYDQVVRIEDQLEGLIEQQKSRLMQLDAEKPGLLTFPGKRASWQMGFQRQQALLQRLYTRLENVLEIKEGMGLHAPLIETLATQKLRAKEPELVEQWEDMKEAARHHQSIMRKKEQKRRQNTAVRVLEQERER</sequence>
<dbReference type="AlphaFoldDB" id="A0ABC8AD92"/>
<organism evidence="3 4">
    <name type="scientific">Xylella fastidiosa</name>
    <dbReference type="NCBI Taxonomy" id="2371"/>
    <lineage>
        <taxon>Bacteria</taxon>
        <taxon>Pseudomonadati</taxon>
        <taxon>Pseudomonadota</taxon>
        <taxon>Gammaproteobacteria</taxon>
        <taxon>Lysobacterales</taxon>
        <taxon>Lysobacteraceae</taxon>
        <taxon>Xylella</taxon>
    </lineage>
</organism>
<feature type="coiled-coil region" evidence="1">
    <location>
        <begin position="32"/>
        <end position="94"/>
    </location>
</feature>
<evidence type="ECO:0000313" key="3">
    <source>
        <dbReference type="EMBL" id="ALR06316.1"/>
    </source>
</evidence>
<dbReference type="NCBIfam" id="NF042916">
    <property type="entry name" value="IncP_KfrC_dom"/>
    <property type="match status" value="1"/>
</dbReference>
<accession>A0ABC8AD92</accession>
<dbReference type="InterPro" id="IPR050043">
    <property type="entry name" value="KfrC-like_dom"/>
</dbReference>
<gene>
    <name evidence="3" type="ORF">XFHB_05070</name>
</gene>
<evidence type="ECO:0000256" key="1">
    <source>
        <dbReference type="SAM" id="Coils"/>
    </source>
</evidence>
<evidence type="ECO:0008006" key="5">
    <source>
        <dbReference type="Google" id="ProtNLM"/>
    </source>
</evidence>
<keyword evidence="1" id="KW-0175">Coiled coil</keyword>
<name>A0ABC8AD92_XYLFS</name>
<dbReference type="RefSeq" id="WP_088577943.1">
    <property type="nucleotide sequence ID" value="NZ_CP009885.1"/>
</dbReference>
<evidence type="ECO:0000313" key="4">
    <source>
        <dbReference type="Proteomes" id="UP000196980"/>
    </source>
</evidence>
<dbReference type="Proteomes" id="UP000196980">
    <property type="component" value="Chromosome"/>
</dbReference>
<evidence type="ECO:0000256" key="2">
    <source>
        <dbReference type="SAM" id="MobiDB-lite"/>
    </source>
</evidence>
<protein>
    <recommendedName>
        <fullName evidence="5">Conjugal transfer protein</fullName>
    </recommendedName>
</protein>
<feature type="compositionally biased region" description="Basic residues" evidence="2">
    <location>
        <begin position="174"/>
        <end position="185"/>
    </location>
</feature>
<proteinExistence type="predicted"/>